<evidence type="ECO:0000313" key="2">
    <source>
        <dbReference type="EMBL" id="GIF78115.1"/>
    </source>
</evidence>
<dbReference type="Gene3D" id="3.40.50.300">
    <property type="entry name" value="P-loop containing nucleotide triphosphate hydrolases"/>
    <property type="match status" value="1"/>
</dbReference>
<protein>
    <recommendedName>
        <fullName evidence="1">AAA domain-containing protein</fullName>
    </recommendedName>
</protein>
<feature type="domain" description="AAA" evidence="1">
    <location>
        <begin position="28"/>
        <end position="245"/>
    </location>
</feature>
<dbReference type="EMBL" id="BONE01000119">
    <property type="protein sequence ID" value="GIF78115.1"/>
    <property type="molecule type" value="Genomic_DNA"/>
</dbReference>
<dbReference type="InterPro" id="IPR050678">
    <property type="entry name" value="DNA_Partitioning_ATPase"/>
</dbReference>
<name>A0ABQ4D3P2_9ACTN</name>
<dbReference type="Pfam" id="PF13614">
    <property type="entry name" value="AAA_31"/>
    <property type="match status" value="1"/>
</dbReference>
<keyword evidence="3" id="KW-1185">Reference proteome</keyword>
<dbReference type="PANTHER" id="PTHR13696">
    <property type="entry name" value="P-LOOP CONTAINING NUCLEOSIDE TRIPHOSPHATE HYDROLASE"/>
    <property type="match status" value="1"/>
</dbReference>
<evidence type="ECO:0000313" key="3">
    <source>
        <dbReference type="Proteomes" id="UP000604117"/>
    </source>
</evidence>
<dbReference type="PANTHER" id="PTHR13696:SF99">
    <property type="entry name" value="COBYRINIC ACID AC-DIAMIDE SYNTHASE"/>
    <property type="match status" value="1"/>
</dbReference>
<dbReference type="InterPro" id="IPR027417">
    <property type="entry name" value="P-loop_NTPase"/>
</dbReference>
<accession>A0ABQ4D3P2</accession>
<dbReference type="InterPro" id="IPR025669">
    <property type="entry name" value="AAA_dom"/>
</dbReference>
<evidence type="ECO:0000259" key="1">
    <source>
        <dbReference type="Pfam" id="PF13614"/>
    </source>
</evidence>
<dbReference type="SUPFAM" id="SSF52540">
    <property type="entry name" value="P-loop containing nucleoside triphosphate hydrolases"/>
    <property type="match status" value="1"/>
</dbReference>
<dbReference type="Proteomes" id="UP000604117">
    <property type="component" value="Unassembled WGS sequence"/>
</dbReference>
<dbReference type="RefSeq" id="WP_203718952.1">
    <property type="nucleotide sequence ID" value="NZ_BONE01000119.1"/>
</dbReference>
<organism evidence="2 3">
    <name type="scientific">Asanoa siamensis</name>
    <dbReference type="NCBI Taxonomy" id="926357"/>
    <lineage>
        <taxon>Bacteria</taxon>
        <taxon>Bacillati</taxon>
        <taxon>Actinomycetota</taxon>
        <taxon>Actinomycetes</taxon>
        <taxon>Micromonosporales</taxon>
        <taxon>Micromonosporaceae</taxon>
        <taxon>Asanoa</taxon>
    </lineage>
</organism>
<gene>
    <name evidence="2" type="ORF">Asi02nite_76330</name>
</gene>
<reference evidence="2 3" key="1">
    <citation type="submission" date="2021-01" db="EMBL/GenBank/DDBJ databases">
        <title>Whole genome shotgun sequence of Asanoa siamensis NBRC 107932.</title>
        <authorList>
            <person name="Komaki H."/>
            <person name="Tamura T."/>
        </authorList>
    </citation>
    <scope>NUCLEOTIDE SEQUENCE [LARGE SCALE GENOMIC DNA]</scope>
    <source>
        <strain evidence="2 3">NBRC 107932</strain>
    </source>
</reference>
<sequence>MTQPERTPIALPAQMPLTRRMYPDGPLVVAYANEGGGTRKTTGITNTAVALSRMGLRVAVVDCDQTMAASTYLGYGVTNRKHYPQRTEVMYSRLSSMPNIYEVLVGNLDLKGALLPARTRITSVQRAESGELIDDERWDTDACFEAIPNLYLVLGSRDMAIASEDIRNAGRPGSRSKAGLHWLRKAIETLPAGTVDVLLIDSRGTFDTLELTELGAADYVVGCVKPDTKDDDTLHGLKSLIATAQEQFEFSGGAAVLRYILFNGYVKNRGIFYLEIFEEFKTFYGDMLLPYVSENVQVAESVKAQEPVHFWMKPNDPLIAQFDAIAQVIARDLSQLV</sequence>
<comment type="caution">
    <text evidence="2">The sequence shown here is derived from an EMBL/GenBank/DDBJ whole genome shotgun (WGS) entry which is preliminary data.</text>
</comment>
<proteinExistence type="predicted"/>